<reference evidence="1" key="1">
    <citation type="submission" date="2017-04" db="EMBL/GenBank/DDBJ databases">
        <authorList>
            <person name="Varghese N."/>
            <person name="Submissions S."/>
        </authorList>
    </citation>
    <scope>NUCLEOTIDE SEQUENCE</scope>
    <source>
        <strain evidence="1">WTE2008</strain>
    </source>
</reference>
<keyword evidence="2" id="KW-1185">Reference proteome</keyword>
<dbReference type="Proteomes" id="UP000192328">
    <property type="component" value="Unassembled WGS sequence"/>
</dbReference>
<gene>
    <name evidence="1" type="ORF">SAMN06297397_2811</name>
</gene>
<evidence type="ECO:0000313" key="2">
    <source>
        <dbReference type="Proteomes" id="UP000192328"/>
    </source>
</evidence>
<accession>A0AC61PPU1</accession>
<evidence type="ECO:0000313" key="1">
    <source>
        <dbReference type="EMBL" id="SMC83317.1"/>
    </source>
</evidence>
<sequence length="220" mass="25986">MKLKYPCLVLDHDDTTVNSTATVHYPCFVEYMEKYFPHIHMTLEEYFRYNFEPGVVEMFTDICGMTMEQMMDEEEYWKEYVKHHIPKAYPGIREILTEHKRRGGKICVVSHSFADYIRRDYRENDLPEPDLIFGWERPPEQRKPSVYPLKEIMKTFGMTPDQLLVLDDLKPGYDMARAAGVPFAAAGWANDIPEIEQFMRENCGLYFKKVVEFGNFLHSL</sequence>
<comment type="caution">
    <text evidence="1">The sequence shown here is derived from an EMBL/GenBank/DDBJ whole genome shotgun (WGS) entry which is preliminary data.</text>
</comment>
<dbReference type="EMBL" id="FWXZ01000007">
    <property type="protein sequence ID" value="SMC83317.1"/>
    <property type="molecule type" value="Genomic_DNA"/>
</dbReference>
<proteinExistence type="predicted"/>
<name>A0AC61PPU1_9FIRM</name>
<protein>
    <submittedName>
        <fullName evidence="1">Phosphoglycolate phosphatase</fullName>
    </submittedName>
</protein>
<organism evidence="1 2">
    <name type="scientific">Aristaeella lactis</name>
    <dbReference type="NCBI Taxonomy" id="3046383"/>
    <lineage>
        <taxon>Bacteria</taxon>
        <taxon>Bacillati</taxon>
        <taxon>Bacillota</taxon>
        <taxon>Clostridia</taxon>
        <taxon>Eubacteriales</taxon>
        <taxon>Aristaeellaceae</taxon>
        <taxon>Aristaeella</taxon>
    </lineage>
</organism>